<evidence type="ECO:0000256" key="1">
    <source>
        <dbReference type="SAM" id="Phobius"/>
    </source>
</evidence>
<gene>
    <name evidence="2" type="ORF">HMPREF1860_01871</name>
</gene>
<dbReference type="PATRIC" id="fig|419005.5.peg.1869"/>
<keyword evidence="1" id="KW-0472">Membrane</keyword>
<accession>A0A134B5A1</accession>
<protein>
    <submittedName>
        <fullName evidence="2">Uncharacterized protein</fullName>
    </submittedName>
</protein>
<comment type="caution">
    <text evidence="2">The sequence shown here is derived from an EMBL/GenBank/DDBJ whole genome shotgun (WGS) entry which is preliminary data.</text>
</comment>
<sequence length="42" mass="4816">MQLHSFSCLYSAIYVIIKALRLIVGVMKKVQNSTKTDIKVQF</sequence>
<evidence type="ECO:0000313" key="2">
    <source>
        <dbReference type="EMBL" id="KXB75128.1"/>
    </source>
</evidence>
<dbReference type="STRING" id="419005.HMPREF1860_01871"/>
<dbReference type="Proteomes" id="UP000070531">
    <property type="component" value="Unassembled WGS sequence"/>
</dbReference>
<name>A0A134B5A1_9BACT</name>
<reference evidence="2 3" key="1">
    <citation type="submission" date="2016-01" db="EMBL/GenBank/DDBJ databases">
        <authorList>
            <person name="Oliw E.H."/>
        </authorList>
    </citation>
    <scope>NUCLEOTIDE SEQUENCE [LARGE SCALE GENOMIC DNA]</scope>
    <source>
        <strain evidence="2 3">DNF00307</strain>
    </source>
</reference>
<dbReference type="AlphaFoldDB" id="A0A134B5A1"/>
<keyword evidence="1" id="KW-1133">Transmembrane helix</keyword>
<feature type="transmembrane region" description="Helical" evidence="1">
    <location>
        <begin position="6"/>
        <end position="24"/>
    </location>
</feature>
<keyword evidence="1" id="KW-0812">Transmembrane</keyword>
<proteinExistence type="predicted"/>
<evidence type="ECO:0000313" key="3">
    <source>
        <dbReference type="Proteomes" id="UP000070531"/>
    </source>
</evidence>
<organism evidence="2">
    <name type="scientific">Prevotella amnii</name>
    <dbReference type="NCBI Taxonomy" id="419005"/>
    <lineage>
        <taxon>Bacteria</taxon>
        <taxon>Pseudomonadati</taxon>
        <taxon>Bacteroidota</taxon>
        <taxon>Bacteroidia</taxon>
        <taxon>Bacteroidales</taxon>
        <taxon>Prevotellaceae</taxon>
        <taxon>Prevotella</taxon>
    </lineage>
</organism>
<dbReference type="EMBL" id="LSDL01000125">
    <property type="protein sequence ID" value="KXB75128.1"/>
    <property type="molecule type" value="Genomic_DNA"/>
</dbReference>